<reference evidence="2" key="1">
    <citation type="submission" date="2016-11" db="UniProtKB">
        <authorList>
            <consortium name="WormBaseParasite"/>
        </authorList>
    </citation>
    <scope>IDENTIFICATION</scope>
    <source>
        <strain evidence="2">KR3021</strain>
    </source>
</reference>
<organism evidence="1 2">
    <name type="scientific">Rhabditophanes sp. KR3021</name>
    <dbReference type="NCBI Taxonomy" id="114890"/>
    <lineage>
        <taxon>Eukaryota</taxon>
        <taxon>Metazoa</taxon>
        <taxon>Ecdysozoa</taxon>
        <taxon>Nematoda</taxon>
        <taxon>Chromadorea</taxon>
        <taxon>Rhabditida</taxon>
        <taxon>Tylenchina</taxon>
        <taxon>Panagrolaimomorpha</taxon>
        <taxon>Strongyloidoidea</taxon>
        <taxon>Alloionematidae</taxon>
        <taxon>Rhabditophanes</taxon>
    </lineage>
</organism>
<name>A0AC35U3Z8_9BILA</name>
<dbReference type="WBParaSite" id="RSKR_0000728100.1">
    <property type="protein sequence ID" value="RSKR_0000728100.1"/>
    <property type="gene ID" value="RSKR_0000728100"/>
</dbReference>
<evidence type="ECO:0000313" key="2">
    <source>
        <dbReference type="WBParaSite" id="RSKR_0000728100.1"/>
    </source>
</evidence>
<accession>A0AC35U3Z8</accession>
<proteinExistence type="predicted"/>
<evidence type="ECO:0000313" key="1">
    <source>
        <dbReference type="Proteomes" id="UP000095286"/>
    </source>
</evidence>
<dbReference type="Proteomes" id="UP000095286">
    <property type="component" value="Unplaced"/>
</dbReference>
<protein>
    <submittedName>
        <fullName evidence="2">Mediator complex subunit 1</fullName>
    </submittedName>
</protein>
<sequence length="1233" mass="137331">MDLENAELRRIEVENRMERVRNTSSKTNIANLTANFKRNMMERKQIYDVTERKNILKSIDYLKRSFPVDEEADIITKMTQFCIHNSFQYTFRENGCTISNEAFVLTLIIEENNVKNARICWFGRETIDAPAIQKLMNEQEFHLLGVKMGLFMATITSELPIAQRKIAYTQILELESHIGDGMQNNTINGGLFGKVIPRSDLEPFTIKFFAEKIYDESNDLEANAALHCSARLMMKTPVEGFDYTEVKGEYPVMLVLSYPVVCSGENVKKIETFLGIKFDFERKINLFTYFLDLYENYITSLSFRCGDLIQTFSFTPEMLATREDSLVHEVPVKNMNDIKNVIAVLRPQLLFNTIFEGMSRNTIITKLRPDEENPNVAAFNVSTTKFGRFDLNFNFINNLVFIKIEILSLQDVRIAVTNANNQELIQESFEAFKNVFQRSWSFTLAYQTLHNTMTELRRQNNLLENMYGFMPRIGTTTNQNIISNITPIVDAMKIDEDKIGSAWLSLFDSPKKPAPEKEGQFFTKSITYEITYEADPHAYLHPVKKEEDYGIFVRSPPPLSLLSQNNNISLSKKAVPPSDIKHMSRQNSVNDPSMTSAYNSLEAITKMDYDVDSLDKNKMIPSGVRNSPNQARMMVGPGSAGQLSNALITSPTMKSPDFLDQTNSPFLSVNSDASSAYGGNSSSQSTPTPTIGKIKNPKKSRSKKGLINEPVFKVPGQQYSSPLASSEQTIPTQQRQGVEDTVSSSKKNKSSSSSKKPRKSKKHEGEEGHEKKNSSKLPIVESYLSSNTLEALTQHINKTNKDVKTEVVTTPQQTTSSVSAKSEVVEGGDKSAIKVRKSYGDNSEAPRSKQKRAINDLYDDESSGTSKNRNKESSDNECDKPYVSQRSSELKLVLRLPKKAPVVAQPVVASSPPTPAPKLDKIKEPKREEGSSMRMTGAPPSSSGRFKEHSKKGLVTTKTKGSTDSKDKKSSKRRNVETALGGPPAKKDKPVEAPPPKAIYNPFKPMNSFSAFKGIKIPKVAVAEEPPAPIVVPEPKPEPKSEPKLEIKVDPKPETKIDPKPEEPSPSTSSTPIQPPKIPGFVPLVNIKGPSSNNNKQHGSSSRSHSNSSDHYRNNPHSVSRKHSGAGHNDYYRPNYNSNTNNYHSSSNRSNNHNSGNTHSSTPLIPTIPTVAASGGSKWVPMTAVTTPIVSVAQDSSNDSRPKQTTPSKPSIQPSPVRETTPSDDLMIDDTEM</sequence>